<keyword evidence="13 20" id="KW-0443">Lipid metabolism</keyword>
<dbReference type="GO" id="GO:0008654">
    <property type="term" value="P:phospholipid biosynthetic process"/>
    <property type="evidence" value="ECO:0007669"/>
    <property type="project" value="UniProtKB-KW"/>
</dbReference>
<keyword evidence="10 20" id="KW-0808">Transferase</keyword>
<feature type="transmembrane region" description="Helical" evidence="21">
    <location>
        <begin position="74"/>
        <end position="97"/>
    </location>
</feature>
<evidence type="ECO:0000256" key="3">
    <source>
        <dbReference type="ARBA" id="ARBA00004429"/>
    </source>
</evidence>
<keyword evidence="23" id="KW-1185">Reference proteome</keyword>
<keyword evidence="8 20" id="KW-0444">Lipid biosynthesis</keyword>
<evidence type="ECO:0000256" key="18">
    <source>
        <dbReference type="ARBA" id="ARBA00033321"/>
    </source>
</evidence>
<dbReference type="GO" id="GO:0005886">
    <property type="term" value="C:plasma membrane"/>
    <property type="evidence" value="ECO:0007669"/>
    <property type="project" value="UniProtKB-SubCell"/>
</dbReference>
<dbReference type="Gene3D" id="1.20.120.1760">
    <property type="match status" value="1"/>
</dbReference>
<proteinExistence type="inferred from homology"/>
<comment type="subcellular location">
    <subcellularLocation>
        <location evidence="3 20">Cell inner membrane</location>
        <topology evidence="3 20">Multi-pass membrane protein</topology>
    </subcellularLocation>
</comment>
<evidence type="ECO:0000256" key="12">
    <source>
        <dbReference type="ARBA" id="ARBA00022989"/>
    </source>
</evidence>
<dbReference type="GO" id="GO:0050520">
    <property type="term" value="F:phosphatidylcholine synthase activity"/>
    <property type="evidence" value="ECO:0007669"/>
    <property type="project" value="UniProtKB-EC"/>
</dbReference>
<comment type="catalytic activity">
    <reaction evidence="1 20">
        <text>a CDP-1,2-diacyl-sn-glycerol + choline = a 1,2-diacyl-sn-glycero-3-phosphocholine + CMP + H(+)</text>
        <dbReference type="Rhea" id="RHEA:14597"/>
        <dbReference type="ChEBI" id="CHEBI:15354"/>
        <dbReference type="ChEBI" id="CHEBI:15378"/>
        <dbReference type="ChEBI" id="CHEBI:57643"/>
        <dbReference type="ChEBI" id="CHEBI:58332"/>
        <dbReference type="ChEBI" id="CHEBI:60377"/>
        <dbReference type="EC" id="2.7.8.24"/>
    </reaction>
</comment>
<feature type="transmembrane region" description="Helical" evidence="21">
    <location>
        <begin position="184"/>
        <end position="202"/>
    </location>
</feature>
<evidence type="ECO:0000256" key="13">
    <source>
        <dbReference type="ARBA" id="ARBA00023098"/>
    </source>
</evidence>
<keyword evidence="9 20" id="KW-0997">Cell inner membrane</keyword>
<dbReference type="InterPro" id="IPR043130">
    <property type="entry name" value="CDP-OH_PTrfase_TM_dom"/>
</dbReference>
<feature type="transmembrane region" description="Helical" evidence="21">
    <location>
        <begin position="12"/>
        <end position="35"/>
    </location>
</feature>
<evidence type="ECO:0000256" key="6">
    <source>
        <dbReference type="ARBA" id="ARBA00015623"/>
    </source>
</evidence>
<evidence type="ECO:0000256" key="17">
    <source>
        <dbReference type="ARBA" id="ARBA00023264"/>
    </source>
</evidence>
<evidence type="ECO:0000256" key="7">
    <source>
        <dbReference type="ARBA" id="ARBA00022475"/>
    </source>
</evidence>
<evidence type="ECO:0000313" key="22">
    <source>
        <dbReference type="EMBL" id="QJE72729.1"/>
    </source>
</evidence>
<evidence type="ECO:0000256" key="10">
    <source>
        <dbReference type="ARBA" id="ARBA00022679"/>
    </source>
</evidence>
<evidence type="ECO:0000256" key="15">
    <source>
        <dbReference type="ARBA" id="ARBA00023209"/>
    </source>
</evidence>
<protein>
    <recommendedName>
        <fullName evidence="6 20">Phosphatidylcholine synthase</fullName>
        <shortName evidence="20">PC synthase</shortName>
        <shortName evidence="20">PCS</shortName>
        <ecNumber evidence="5 20">2.7.8.24</ecNumber>
    </recommendedName>
    <alternativeName>
        <fullName evidence="18 20">CDP-diglyceride-choline O-phosphatidyltransferase</fullName>
    </alternativeName>
</protein>
<dbReference type="InterPro" id="IPR026027">
    <property type="entry name" value="PcS"/>
</dbReference>
<comment type="similarity">
    <text evidence="4 20">Belongs to the CDP-alcohol phosphatidyltransferase class-I family.</text>
</comment>
<evidence type="ECO:0000256" key="9">
    <source>
        <dbReference type="ARBA" id="ARBA00022519"/>
    </source>
</evidence>
<reference evidence="22" key="1">
    <citation type="submission" date="2020-04" db="EMBL/GenBank/DDBJ databases">
        <title>A desert anoxygenic phototrophic bacterium fixes CO2 using RubisCO under aerobic conditions.</title>
        <authorList>
            <person name="Tang K."/>
        </authorList>
    </citation>
    <scope>NUCLEOTIDE SEQUENCE [LARGE SCALE GENOMIC DNA]</scope>
    <source>
        <strain evidence="22">MIMtkB3</strain>
    </source>
</reference>
<evidence type="ECO:0000256" key="19">
    <source>
        <dbReference type="ARBA" id="ARBA00037468"/>
    </source>
</evidence>
<evidence type="ECO:0000256" key="11">
    <source>
        <dbReference type="ARBA" id="ARBA00022692"/>
    </source>
</evidence>
<gene>
    <name evidence="22" type="ORF">HHL28_06155</name>
</gene>
<organism evidence="22 23">
    <name type="scientific">Aerophototrophica crusticola</name>
    <dbReference type="NCBI Taxonomy" id="1709002"/>
    <lineage>
        <taxon>Bacteria</taxon>
        <taxon>Pseudomonadati</taxon>
        <taxon>Pseudomonadota</taxon>
        <taxon>Alphaproteobacteria</taxon>
        <taxon>Rhodospirillales</taxon>
        <taxon>Rhodospirillaceae</taxon>
        <taxon>Aerophototrophica</taxon>
    </lineage>
</organism>
<keyword evidence="11 21" id="KW-0812">Transmembrane</keyword>
<feature type="transmembrane region" description="Helical" evidence="21">
    <location>
        <begin position="153"/>
        <end position="172"/>
    </location>
</feature>
<evidence type="ECO:0000256" key="8">
    <source>
        <dbReference type="ARBA" id="ARBA00022516"/>
    </source>
</evidence>
<dbReference type="InterPro" id="IPR000462">
    <property type="entry name" value="CDP-OH_P_trans"/>
</dbReference>
<comment type="function">
    <text evidence="19 20">Condenses choline with CDP-diglyceride to produce phosphatidylcholine and CMP.</text>
</comment>
<evidence type="ECO:0000256" key="1">
    <source>
        <dbReference type="ARBA" id="ARBA00000958"/>
    </source>
</evidence>
<comment type="cofactor">
    <cofactor evidence="2 20">
        <name>Mn(2+)</name>
        <dbReference type="ChEBI" id="CHEBI:29035"/>
    </cofactor>
</comment>
<sequence>MPGPRPPFPWTAWVVHLLTATGAVWALLATLAVVAGEAKMAWLWLGIALVVDGIDGPLARAFHVKERVPLFDGAALDLIVDYLTYVFVPVLFLWRFGLLPEPLTLPLCILVLLSSLHLFAKADMKSGDNYFVGFPAVWNAAILYLWLLAPSAWVNAAAVLALVALTFIPAKFVHPFRVVEFRPLTLAATATWAVTMVVLVAAHPERPVWALALWLAATAWFGGLGLWRSLRRD</sequence>
<dbReference type="EC" id="2.7.8.24" evidence="5 20"/>
<feature type="transmembrane region" description="Helical" evidence="21">
    <location>
        <begin position="103"/>
        <end position="120"/>
    </location>
</feature>
<dbReference type="AlphaFoldDB" id="A0A858R5E9"/>
<keyword evidence="14 20" id="KW-0472">Membrane</keyword>
<dbReference type="Pfam" id="PF01066">
    <property type="entry name" value="CDP-OH_P_transf"/>
    <property type="match status" value="1"/>
</dbReference>
<dbReference type="PIRSF" id="PIRSF000851">
    <property type="entry name" value="PcS"/>
    <property type="match status" value="1"/>
</dbReference>
<name>A0A858R5E9_9PROT</name>
<keyword evidence="7 20" id="KW-1003">Cell membrane</keyword>
<keyword evidence="12 21" id="KW-1133">Transmembrane helix</keyword>
<keyword evidence="17 20" id="KW-1208">Phospholipid metabolism</keyword>
<evidence type="ECO:0000256" key="2">
    <source>
        <dbReference type="ARBA" id="ARBA00001936"/>
    </source>
</evidence>
<evidence type="ECO:0000256" key="20">
    <source>
        <dbReference type="PIRNR" id="PIRNR000851"/>
    </source>
</evidence>
<evidence type="ECO:0000256" key="21">
    <source>
        <dbReference type="SAM" id="Phobius"/>
    </source>
</evidence>
<evidence type="ECO:0000313" key="23">
    <source>
        <dbReference type="Proteomes" id="UP000501891"/>
    </source>
</evidence>
<dbReference type="EMBL" id="CP051775">
    <property type="protein sequence ID" value="QJE72729.1"/>
    <property type="molecule type" value="Genomic_DNA"/>
</dbReference>
<feature type="transmembrane region" description="Helical" evidence="21">
    <location>
        <begin position="41"/>
        <end position="62"/>
    </location>
</feature>
<keyword evidence="16 20" id="KW-0464">Manganese</keyword>
<evidence type="ECO:0000256" key="4">
    <source>
        <dbReference type="ARBA" id="ARBA00010441"/>
    </source>
</evidence>
<evidence type="ECO:0000256" key="14">
    <source>
        <dbReference type="ARBA" id="ARBA00023136"/>
    </source>
</evidence>
<evidence type="ECO:0000256" key="5">
    <source>
        <dbReference type="ARBA" id="ARBA00013195"/>
    </source>
</evidence>
<accession>A0A858R5E9</accession>
<keyword evidence="15 20" id="KW-0594">Phospholipid biosynthesis</keyword>
<feature type="transmembrane region" description="Helical" evidence="21">
    <location>
        <begin position="208"/>
        <end position="227"/>
    </location>
</feature>
<evidence type="ECO:0000256" key="16">
    <source>
        <dbReference type="ARBA" id="ARBA00023211"/>
    </source>
</evidence>
<dbReference type="Proteomes" id="UP000501891">
    <property type="component" value="Chromosome"/>
</dbReference>
<dbReference type="KEGG" id="acru:HHL28_06155"/>